<dbReference type="HOGENOM" id="CLU_1678610_0_0_1"/>
<sequence length="157" mass="18051">MPKKKETEASYQALRFQSEPLLPSYDFHVYGIWADATVKKMEAQWLIDHPVHQGLVYKVKPNDPHEVLCGTGAHTNIYPLELKGVHNSSQAVLLDFGSTWLQVQYLTHMPIQLYCKDIWQNLVCKIPKNASDWKLGLGIEFDNYVLACVSKELLFQF</sequence>
<evidence type="ECO:0000313" key="2">
    <source>
        <dbReference type="Proteomes" id="UP000054166"/>
    </source>
</evidence>
<dbReference type="STRING" id="765440.A0A0C3F0C1"/>
<dbReference type="EMBL" id="KN833082">
    <property type="protein sequence ID" value="KIM73421.1"/>
    <property type="molecule type" value="Genomic_DNA"/>
</dbReference>
<protein>
    <submittedName>
        <fullName evidence="1">Uncharacterized protein</fullName>
    </submittedName>
</protein>
<dbReference type="AlphaFoldDB" id="A0A0C3F0C1"/>
<dbReference type="Proteomes" id="UP000054166">
    <property type="component" value="Unassembled WGS sequence"/>
</dbReference>
<dbReference type="OrthoDB" id="3268838at2759"/>
<name>A0A0C3F0C1_PILCF</name>
<organism evidence="1 2">
    <name type="scientific">Piloderma croceum (strain F 1598)</name>
    <dbReference type="NCBI Taxonomy" id="765440"/>
    <lineage>
        <taxon>Eukaryota</taxon>
        <taxon>Fungi</taxon>
        <taxon>Dikarya</taxon>
        <taxon>Basidiomycota</taxon>
        <taxon>Agaricomycotina</taxon>
        <taxon>Agaricomycetes</taxon>
        <taxon>Agaricomycetidae</taxon>
        <taxon>Atheliales</taxon>
        <taxon>Atheliaceae</taxon>
        <taxon>Piloderma</taxon>
    </lineage>
</organism>
<evidence type="ECO:0000313" key="1">
    <source>
        <dbReference type="EMBL" id="KIM73421.1"/>
    </source>
</evidence>
<gene>
    <name evidence="1" type="ORF">PILCRDRAFT_93052</name>
</gene>
<reference evidence="1 2" key="1">
    <citation type="submission" date="2014-04" db="EMBL/GenBank/DDBJ databases">
        <authorList>
            <consortium name="DOE Joint Genome Institute"/>
            <person name="Kuo A."/>
            <person name="Tarkka M."/>
            <person name="Buscot F."/>
            <person name="Kohler A."/>
            <person name="Nagy L.G."/>
            <person name="Floudas D."/>
            <person name="Copeland A."/>
            <person name="Barry K.W."/>
            <person name="Cichocki N."/>
            <person name="Veneault-Fourrey C."/>
            <person name="LaButti K."/>
            <person name="Lindquist E.A."/>
            <person name="Lipzen A."/>
            <person name="Lundell T."/>
            <person name="Morin E."/>
            <person name="Murat C."/>
            <person name="Sun H."/>
            <person name="Tunlid A."/>
            <person name="Henrissat B."/>
            <person name="Grigoriev I.V."/>
            <person name="Hibbett D.S."/>
            <person name="Martin F."/>
            <person name="Nordberg H.P."/>
            <person name="Cantor M.N."/>
            <person name="Hua S.X."/>
        </authorList>
    </citation>
    <scope>NUCLEOTIDE SEQUENCE [LARGE SCALE GENOMIC DNA]</scope>
    <source>
        <strain evidence="1 2">F 1598</strain>
    </source>
</reference>
<proteinExistence type="predicted"/>
<reference evidence="2" key="2">
    <citation type="submission" date="2015-01" db="EMBL/GenBank/DDBJ databases">
        <title>Evolutionary Origins and Diversification of the Mycorrhizal Mutualists.</title>
        <authorList>
            <consortium name="DOE Joint Genome Institute"/>
            <consortium name="Mycorrhizal Genomics Consortium"/>
            <person name="Kohler A."/>
            <person name="Kuo A."/>
            <person name="Nagy L.G."/>
            <person name="Floudas D."/>
            <person name="Copeland A."/>
            <person name="Barry K.W."/>
            <person name="Cichocki N."/>
            <person name="Veneault-Fourrey C."/>
            <person name="LaButti K."/>
            <person name="Lindquist E.A."/>
            <person name="Lipzen A."/>
            <person name="Lundell T."/>
            <person name="Morin E."/>
            <person name="Murat C."/>
            <person name="Riley R."/>
            <person name="Ohm R."/>
            <person name="Sun H."/>
            <person name="Tunlid A."/>
            <person name="Henrissat B."/>
            <person name="Grigoriev I.V."/>
            <person name="Hibbett D.S."/>
            <person name="Martin F."/>
        </authorList>
    </citation>
    <scope>NUCLEOTIDE SEQUENCE [LARGE SCALE GENOMIC DNA]</scope>
    <source>
        <strain evidence="2">F 1598</strain>
    </source>
</reference>
<accession>A0A0C3F0C1</accession>
<keyword evidence="2" id="KW-1185">Reference proteome</keyword>
<dbReference type="InParanoid" id="A0A0C3F0C1"/>